<organism evidence="3 4">
    <name type="scientific">Pelagicoccus mobilis</name>
    <dbReference type="NCBI Taxonomy" id="415221"/>
    <lineage>
        <taxon>Bacteria</taxon>
        <taxon>Pseudomonadati</taxon>
        <taxon>Verrucomicrobiota</taxon>
        <taxon>Opitutia</taxon>
        <taxon>Puniceicoccales</taxon>
        <taxon>Pelagicoccaceae</taxon>
        <taxon>Pelagicoccus</taxon>
    </lineage>
</organism>
<keyword evidence="4" id="KW-1185">Reference proteome</keyword>
<name>A0A934RYT4_9BACT</name>
<evidence type="ECO:0000259" key="2">
    <source>
        <dbReference type="Pfam" id="PF07593"/>
    </source>
</evidence>
<dbReference type="InterPro" id="IPR028994">
    <property type="entry name" value="Integrin_alpha_N"/>
</dbReference>
<proteinExistence type="predicted"/>
<dbReference type="RefSeq" id="WP_200357440.1">
    <property type="nucleotide sequence ID" value="NZ_JAENIL010000043.1"/>
</dbReference>
<dbReference type="SUPFAM" id="SSF69318">
    <property type="entry name" value="Integrin alpha N-terminal domain"/>
    <property type="match status" value="1"/>
</dbReference>
<dbReference type="AlphaFoldDB" id="A0A934RYT4"/>
<dbReference type="InterPro" id="IPR027039">
    <property type="entry name" value="Crtac1"/>
</dbReference>
<dbReference type="PANTHER" id="PTHR16026:SF0">
    <property type="entry name" value="CARTILAGE ACIDIC PROTEIN 1"/>
    <property type="match status" value="1"/>
</dbReference>
<reference evidence="3" key="1">
    <citation type="submission" date="2021-01" db="EMBL/GenBank/DDBJ databases">
        <title>Modified the classification status of verrucomicrobia.</title>
        <authorList>
            <person name="Feng X."/>
        </authorList>
    </citation>
    <scope>NUCLEOTIDE SEQUENCE</scope>
    <source>
        <strain evidence="3">KCTC 13126</strain>
    </source>
</reference>
<dbReference type="PANTHER" id="PTHR16026">
    <property type="entry name" value="CARTILAGE ACIDIC PROTEIN 1"/>
    <property type="match status" value="1"/>
</dbReference>
<dbReference type="InterPro" id="IPR013517">
    <property type="entry name" value="FG-GAP"/>
</dbReference>
<sequence>MPTPRFLQTISLLLLSALPKIEAADIDPILSQRQNLDSSVWEQERLAQEYETAFIQLWDRMRAQSDQSKALEAFDFDQLLLPNFEHKQSYKEGIKSYKPVQGSDAPLSKTEFQSLIQSYRDRGFQIEQSEWHHARFDAPQDGSRNSLFTFALHAQGPSPQKQRYILRGKLKVAWRSEATNGIYQPDTISIEDMDILTRRPTPTFKHTEWLESKRNTTPYGIVLVEDLNKDGLPDIAFPRYNVLYLNKGNFEFEKTLLAKYMIRGLPTAAFFADLNLDGKTEYVVATHDTTYLFAYTFNPLTKSFDGKPFGIWKSDTPLKVGLLAAGDITGDGYPEIYLGQSAPAYENGKVPTPYFDANDGRPAFLLKNDRNLRFEDITEQSSVAEKRGRRAFTASFQDLNGDQRMELLVTADFSGVDIHENQNGTLVEKTSEYLDDRSLFGMSHAFADFDRDGTKDLLAVGMSSTTARRLEQMGLGREEFPEHQAMRMRIAKGNRLYYGSTSPNLSQQPASEDIARSGWSWGNSTFDFNNDSFPDIFIANGYLSRSTARDYCTNFWTHDIYEGTSFSQDQLDSFYTEFGPEALVGKDQMGWNPFEKDHLYLNLDGAGFVNASYLFGLSHGGDGRAVVDADFDRDGRQDLLLIELNSAKSFERVHLYRNQMIDTGNWIGIDLQQARGKALLGTRVILECPEFQTERIYTHGETFSGQRPPTLHFGLGEIEDVSRIRIIWPDGETSELTSPRINRYHQATQISES</sequence>
<dbReference type="Proteomes" id="UP000617628">
    <property type="component" value="Unassembled WGS sequence"/>
</dbReference>
<dbReference type="Gene3D" id="2.130.10.130">
    <property type="entry name" value="Integrin alpha, N-terminal"/>
    <property type="match status" value="1"/>
</dbReference>
<protein>
    <submittedName>
        <fullName evidence="3">CRTAC1 family protein</fullName>
    </submittedName>
</protein>
<keyword evidence="1" id="KW-0732">Signal</keyword>
<accession>A0A934RYT4</accession>
<feature type="domain" description="ASPIC/UnbV" evidence="2">
    <location>
        <begin position="680"/>
        <end position="745"/>
    </location>
</feature>
<evidence type="ECO:0000313" key="3">
    <source>
        <dbReference type="EMBL" id="MBK1879227.1"/>
    </source>
</evidence>
<gene>
    <name evidence="3" type="ORF">JIN87_20240</name>
</gene>
<evidence type="ECO:0000313" key="4">
    <source>
        <dbReference type="Proteomes" id="UP000617628"/>
    </source>
</evidence>
<dbReference type="Pfam" id="PF07593">
    <property type="entry name" value="UnbV_ASPIC"/>
    <property type="match status" value="1"/>
</dbReference>
<dbReference type="Pfam" id="PF13517">
    <property type="entry name" value="FG-GAP_3"/>
    <property type="match status" value="2"/>
</dbReference>
<evidence type="ECO:0000256" key="1">
    <source>
        <dbReference type="ARBA" id="ARBA00022729"/>
    </source>
</evidence>
<comment type="caution">
    <text evidence="3">The sequence shown here is derived from an EMBL/GenBank/DDBJ whole genome shotgun (WGS) entry which is preliminary data.</text>
</comment>
<dbReference type="InterPro" id="IPR011519">
    <property type="entry name" value="UnbV_ASPIC"/>
</dbReference>
<dbReference type="EMBL" id="JAENIL010000043">
    <property type="protein sequence ID" value="MBK1879227.1"/>
    <property type="molecule type" value="Genomic_DNA"/>
</dbReference>